<accession>A0ACB6YZI2</accession>
<name>A0ACB6YZI2_THEGA</name>
<comment type="caution">
    <text evidence="1">The sequence shown here is derived from an EMBL/GenBank/DDBJ whole genome shotgun (WGS) entry which is preliminary data.</text>
</comment>
<protein>
    <submittedName>
        <fullName evidence="1">Uncharacterized protein</fullName>
    </submittedName>
</protein>
<reference evidence="1" key="2">
    <citation type="journal article" date="2020" name="Nat. Commun.">
        <title>Large-scale genome sequencing of mycorrhizal fungi provides insights into the early evolution of symbiotic traits.</title>
        <authorList>
            <person name="Miyauchi S."/>
            <person name="Kiss E."/>
            <person name="Kuo A."/>
            <person name="Drula E."/>
            <person name="Kohler A."/>
            <person name="Sanchez-Garcia M."/>
            <person name="Morin E."/>
            <person name="Andreopoulos B."/>
            <person name="Barry K.W."/>
            <person name="Bonito G."/>
            <person name="Buee M."/>
            <person name="Carver A."/>
            <person name="Chen C."/>
            <person name="Cichocki N."/>
            <person name="Clum A."/>
            <person name="Culley D."/>
            <person name="Crous P.W."/>
            <person name="Fauchery L."/>
            <person name="Girlanda M."/>
            <person name="Hayes R.D."/>
            <person name="Keri Z."/>
            <person name="LaButti K."/>
            <person name="Lipzen A."/>
            <person name="Lombard V."/>
            <person name="Magnuson J."/>
            <person name="Maillard F."/>
            <person name="Murat C."/>
            <person name="Nolan M."/>
            <person name="Ohm R.A."/>
            <person name="Pangilinan J."/>
            <person name="Pereira M.F."/>
            <person name="Perotto S."/>
            <person name="Peter M."/>
            <person name="Pfister S."/>
            <person name="Riley R."/>
            <person name="Sitrit Y."/>
            <person name="Stielow J.B."/>
            <person name="Szollosi G."/>
            <person name="Zifcakova L."/>
            <person name="Stursova M."/>
            <person name="Spatafora J.W."/>
            <person name="Tedersoo L."/>
            <person name="Vaario L.M."/>
            <person name="Yamada A."/>
            <person name="Yan M."/>
            <person name="Wang P."/>
            <person name="Xu J."/>
            <person name="Bruns T."/>
            <person name="Baldrian P."/>
            <person name="Vilgalys R."/>
            <person name="Dunand C."/>
            <person name="Henrissat B."/>
            <person name="Grigoriev I.V."/>
            <person name="Hibbett D."/>
            <person name="Nagy L.G."/>
            <person name="Martin F.M."/>
        </authorList>
    </citation>
    <scope>NUCLEOTIDE SEQUENCE</scope>
    <source>
        <strain evidence="1">P2</strain>
    </source>
</reference>
<organism evidence="1 2">
    <name type="scientific">Thelephora ganbajun</name>
    <name type="common">Ganba fungus</name>
    <dbReference type="NCBI Taxonomy" id="370292"/>
    <lineage>
        <taxon>Eukaryota</taxon>
        <taxon>Fungi</taxon>
        <taxon>Dikarya</taxon>
        <taxon>Basidiomycota</taxon>
        <taxon>Agaricomycotina</taxon>
        <taxon>Agaricomycetes</taxon>
        <taxon>Thelephorales</taxon>
        <taxon>Thelephoraceae</taxon>
        <taxon>Thelephora</taxon>
    </lineage>
</organism>
<evidence type="ECO:0000313" key="2">
    <source>
        <dbReference type="Proteomes" id="UP000886501"/>
    </source>
</evidence>
<proteinExistence type="predicted"/>
<gene>
    <name evidence="1" type="ORF">BDM02DRAFT_1857295</name>
</gene>
<reference evidence="1" key="1">
    <citation type="submission" date="2019-10" db="EMBL/GenBank/DDBJ databases">
        <authorList>
            <consortium name="DOE Joint Genome Institute"/>
            <person name="Kuo A."/>
            <person name="Miyauchi S."/>
            <person name="Kiss E."/>
            <person name="Drula E."/>
            <person name="Kohler A."/>
            <person name="Sanchez-Garcia M."/>
            <person name="Andreopoulos B."/>
            <person name="Barry K.W."/>
            <person name="Bonito G."/>
            <person name="Buee M."/>
            <person name="Carver A."/>
            <person name="Chen C."/>
            <person name="Cichocki N."/>
            <person name="Clum A."/>
            <person name="Culley D."/>
            <person name="Crous P.W."/>
            <person name="Fauchery L."/>
            <person name="Girlanda M."/>
            <person name="Hayes R."/>
            <person name="Keri Z."/>
            <person name="Labutti K."/>
            <person name="Lipzen A."/>
            <person name="Lombard V."/>
            <person name="Magnuson J."/>
            <person name="Maillard F."/>
            <person name="Morin E."/>
            <person name="Murat C."/>
            <person name="Nolan M."/>
            <person name="Ohm R."/>
            <person name="Pangilinan J."/>
            <person name="Pereira M."/>
            <person name="Perotto S."/>
            <person name="Peter M."/>
            <person name="Riley R."/>
            <person name="Sitrit Y."/>
            <person name="Stielow B."/>
            <person name="Szollosi G."/>
            <person name="Zifcakova L."/>
            <person name="Stursova M."/>
            <person name="Spatafora J.W."/>
            <person name="Tedersoo L."/>
            <person name="Vaario L.-M."/>
            <person name="Yamada A."/>
            <person name="Yan M."/>
            <person name="Wang P."/>
            <person name="Xu J."/>
            <person name="Bruns T."/>
            <person name="Baldrian P."/>
            <person name="Vilgalys R."/>
            <person name="Henrissat B."/>
            <person name="Grigoriev I.V."/>
            <person name="Hibbett D."/>
            <person name="Nagy L.G."/>
            <person name="Martin F.M."/>
        </authorList>
    </citation>
    <scope>NUCLEOTIDE SEQUENCE</scope>
    <source>
        <strain evidence="1">P2</strain>
    </source>
</reference>
<dbReference type="Proteomes" id="UP000886501">
    <property type="component" value="Unassembled WGS sequence"/>
</dbReference>
<dbReference type="EMBL" id="MU118340">
    <property type="protein sequence ID" value="KAF9642850.1"/>
    <property type="molecule type" value="Genomic_DNA"/>
</dbReference>
<evidence type="ECO:0000313" key="1">
    <source>
        <dbReference type="EMBL" id="KAF9642850.1"/>
    </source>
</evidence>
<keyword evidence="2" id="KW-1185">Reference proteome</keyword>
<sequence>MPQASDHLRFGIEVEFLLTPREAHAFKDVSEFTNFVLSFYKSKKVESWPNIHVDLDGSYEDKNDKIEWSLTNDAPINHDKEYPIELVSPILHFQQGDHFRDYVKGVWDRIATPCIIGTNNSCGTHVHVSTSNDYTSVQVKAVARAILYFESAINALVPSHHLGNEYCKSFFASNQEFKGKTIGQAVAIVDKVDESHPGMVADLMNPGVDRNYT</sequence>